<evidence type="ECO:0000313" key="11">
    <source>
        <dbReference type="Proteomes" id="UP001230908"/>
    </source>
</evidence>
<comment type="similarity">
    <text evidence="7">Belongs to the binding-protein-dependent transport system permease family.</text>
</comment>
<keyword evidence="11" id="KW-1185">Reference proteome</keyword>
<dbReference type="Gene3D" id="1.10.3720.10">
    <property type="entry name" value="MetI-like"/>
    <property type="match status" value="1"/>
</dbReference>
<dbReference type="InterPro" id="IPR035906">
    <property type="entry name" value="MetI-like_sf"/>
</dbReference>
<dbReference type="SUPFAM" id="SSF161098">
    <property type="entry name" value="MetI-like"/>
    <property type="match status" value="1"/>
</dbReference>
<keyword evidence="3" id="KW-1003">Cell membrane</keyword>
<keyword evidence="6 7" id="KW-0472">Membrane</keyword>
<keyword evidence="5 7" id="KW-1133">Transmembrane helix</keyword>
<dbReference type="CDD" id="cd06261">
    <property type="entry name" value="TM_PBP2"/>
    <property type="match status" value="1"/>
</dbReference>
<feature type="domain" description="ABC transmembrane type-1" evidence="9">
    <location>
        <begin position="97"/>
        <end position="286"/>
    </location>
</feature>
<evidence type="ECO:0000256" key="4">
    <source>
        <dbReference type="ARBA" id="ARBA00022692"/>
    </source>
</evidence>
<dbReference type="InterPro" id="IPR000515">
    <property type="entry name" value="MetI-like"/>
</dbReference>
<keyword evidence="4 7" id="KW-0812">Transmembrane</keyword>
<keyword evidence="2 7" id="KW-0813">Transport</keyword>
<dbReference type="Proteomes" id="UP001230908">
    <property type="component" value="Unassembled WGS sequence"/>
</dbReference>
<evidence type="ECO:0000259" key="9">
    <source>
        <dbReference type="PROSITE" id="PS50928"/>
    </source>
</evidence>
<sequence length="299" mass="31558">MSSALESAPSSPAAGRPPRPWLRLRRRPGRRPWFSGTVMAIFAFCGLFGSVVAPHDPDKVNLSQALKPPVFAGGTPTYLLGTDQLGRDVLSRLLTGAQVSFLVAAGAVLIGGAIGLLVALLAGYSGGRLDAVLTRVADASMAFPVVLLAIVIVAIYGKGVTVVIAVLVVAAWPQYARVLRSEVIRIRTQEFVTMSRVMGGGRFWAITRHVVPNTIPTLLVLATLQIGLAIIAEGSLSFLGIGVPPPAASWGNMLADGRNFLATAWWLPVVPGVALSLTVLAANLFGDWLRQALDPATRR</sequence>
<gene>
    <name evidence="10" type="ORF">RB614_31515</name>
</gene>
<evidence type="ECO:0000256" key="6">
    <source>
        <dbReference type="ARBA" id="ARBA00023136"/>
    </source>
</evidence>
<feature type="compositionally biased region" description="Low complexity" evidence="8">
    <location>
        <begin position="1"/>
        <end position="14"/>
    </location>
</feature>
<feature type="transmembrane region" description="Helical" evidence="7">
    <location>
        <begin position="33"/>
        <end position="53"/>
    </location>
</feature>
<accession>A0ABU0ZPT9</accession>
<organism evidence="10 11">
    <name type="scientific">Phytohabitans maris</name>
    <dbReference type="NCBI Taxonomy" id="3071409"/>
    <lineage>
        <taxon>Bacteria</taxon>
        <taxon>Bacillati</taxon>
        <taxon>Actinomycetota</taxon>
        <taxon>Actinomycetes</taxon>
        <taxon>Micromonosporales</taxon>
        <taxon>Micromonosporaceae</taxon>
    </lineage>
</organism>
<evidence type="ECO:0000256" key="3">
    <source>
        <dbReference type="ARBA" id="ARBA00022475"/>
    </source>
</evidence>
<protein>
    <submittedName>
        <fullName evidence="10">ABC transporter permease</fullName>
    </submittedName>
</protein>
<dbReference type="Pfam" id="PF00528">
    <property type="entry name" value="BPD_transp_1"/>
    <property type="match status" value="1"/>
</dbReference>
<evidence type="ECO:0000256" key="8">
    <source>
        <dbReference type="SAM" id="MobiDB-lite"/>
    </source>
</evidence>
<dbReference type="PROSITE" id="PS50928">
    <property type="entry name" value="ABC_TM1"/>
    <property type="match status" value="1"/>
</dbReference>
<evidence type="ECO:0000256" key="1">
    <source>
        <dbReference type="ARBA" id="ARBA00004651"/>
    </source>
</evidence>
<name>A0ABU0ZPT9_9ACTN</name>
<evidence type="ECO:0000256" key="5">
    <source>
        <dbReference type="ARBA" id="ARBA00022989"/>
    </source>
</evidence>
<comment type="subcellular location">
    <subcellularLocation>
        <location evidence="1 7">Cell membrane</location>
        <topology evidence="1 7">Multi-pass membrane protein</topology>
    </subcellularLocation>
</comment>
<proteinExistence type="inferred from homology"/>
<evidence type="ECO:0000313" key="10">
    <source>
        <dbReference type="EMBL" id="MDQ7909060.1"/>
    </source>
</evidence>
<feature type="transmembrane region" description="Helical" evidence="7">
    <location>
        <begin position="136"/>
        <end position="156"/>
    </location>
</feature>
<feature type="transmembrane region" description="Helical" evidence="7">
    <location>
        <begin position="162"/>
        <end position="179"/>
    </location>
</feature>
<dbReference type="EMBL" id="JAVHUY010000037">
    <property type="protein sequence ID" value="MDQ7909060.1"/>
    <property type="molecule type" value="Genomic_DNA"/>
</dbReference>
<feature type="transmembrane region" description="Helical" evidence="7">
    <location>
        <begin position="99"/>
        <end position="124"/>
    </location>
</feature>
<dbReference type="InterPro" id="IPR050366">
    <property type="entry name" value="BP-dependent_transpt_permease"/>
</dbReference>
<evidence type="ECO:0000256" key="2">
    <source>
        <dbReference type="ARBA" id="ARBA00022448"/>
    </source>
</evidence>
<evidence type="ECO:0000256" key="7">
    <source>
        <dbReference type="RuleBase" id="RU363032"/>
    </source>
</evidence>
<dbReference type="RefSeq" id="WP_308716322.1">
    <property type="nucleotide sequence ID" value="NZ_JAVHUY010000037.1"/>
</dbReference>
<feature type="transmembrane region" description="Helical" evidence="7">
    <location>
        <begin position="218"/>
        <end position="243"/>
    </location>
</feature>
<comment type="caution">
    <text evidence="10">The sequence shown here is derived from an EMBL/GenBank/DDBJ whole genome shotgun (WGS) entry which is preliminary data.</text>
</comment>
<dbReference type="PANTHER" id="PTHR43386:SF1">
    <property type="entry name" value="D,D-DIPEPTIDE TRANSPORT SYSTEM PERMEASE PROTEIN DDPC-RELATED"/>
    <property type="match status" value="1"/>
</dbReference>
<feature type="transmembrane region" description="Helical" evidence="7">
    <location>
        <begin position="263"/>
        <end position="285"/>
    </location>
</feature>
<feature type="region of interest" description="Disordered" evidence="8">
    <location>
        <begin position="1"/>
        <end position="22"/>
    </location>
</feature>
<dbReference type="PANTHER" id="PTHR43386">
    <property type="entry name" value="OLIGOPEPTIDE TRANSPORT SYSTEM PERMEASE PROTEIN APPC"/>
    <property type="match status" value="1"/>
</dbReference>
<reference evidence="10 11" key="1">
    <citation type="submission" date="2023-08" db="EMBL/GenBank/DDBJ databases">
        <title>Phytohabitans sansha sp. nov., isolated from marine sediment.</title>
        <authorList>
            <person name="Zhao Y."/>
            <person name="Yi K."/>
        </authorList>
    </citation>
    <scope>NUCLEOTIDE SEQUENCE [LARGE SCALE GENOMIC DNA]</scope>
    <source>
        <strain evidence="10 11">ZYX-F-186</strain>
    </source>
</reference>